<keyword evidence="3" id="KW-1185">Reference proteome</keyword>
<reference evidence="2" key="1">
    <citation type="journal article" date="2020" name="G3 (Bethesda)">
        <title>High-Quality Assemblies for Three Invasive Social Wasps from the &lt;i&gt;Vespula&lt;/i&gt; Genus.</title>
        <authorList>
            <person name="Harrop T.W.R."/>
            <person name="Guhlin J."/>
            <person name="McLaughlin G.M."/>
            <person name="Permina E."/>
            <person name="Stockwell P."/>
            <person name="Gilligan J."/>
            <person name="Le Lec M.F."/>
            <person name="Gruber M.A.M."/>
            <person name="Quinn O."/>
            <person name="Lovegrove M."/>
            <person name="Duncan E.J."/>
            <person name="Remnant E.J."/>
            <person name="Van Eeckhoven J."/>
            <person name="Graham B."/>
            <person name="Knapp R.A."/>
            <person name="Langford K.W."/>
            <person name="Kronenberg Z."/>
            <person name="Press M.O."/>
            <person name="Eacker S.M."/>
            <person name="Wilson-Rankin E.E."/>
            <person name="Purcell J."/>
            <person name="Lester P.J."/>
            <person name="Dearden P.K."/>
        </authorList>
    </citation>
    <scope>NUCLEOTIDE SEQUENCE</scope>
    <source>
        <strain evidence="2">Linc-1</strain>
    </source>
</reference>
<accession>A0A834KKL0</accession>
<evidence type="ECO:0000256" key="1">
    <source>
        <dbReference type="SAM" id="MobiDB-lite"/>
    </source>
</evidence>
<proteinExistence type="predicted"/>
<dbReference type="AlphaFoldDB" id="A0A834KKL0"/>
<dbReference type="EMBL" id="JACSDZ010000004">
    <property type="protein sequence ID" value="KAF7406529.1"/>
    <property type="molecule type" value="Genomic_DNA"/>
</dbReference>
<evidence type="ECO:0000313" key="3">
    <source>
        <dbReference type="Proteomes" id="UP000617340"/>
    </source>
</evidence>
<gene>
    <name evidence="2" type="ORF">HZH68_005898</name>
</gene>
<comment type="caution">
    <text evidence="2">The sequence shown here is derived from an EMBL/GenBank/DDBJ whole genome shotgun (WGS) entry which is preliminary data.</text>
</comment>
<protein>
    <submittedName>
        <fullName evidence="2">Uncharacterized protein</fullName>
    </submittedName>
</protein>
<organism evidence="2 3">
    <name type="scientific">Vespula germanica</name>
    <name type="common">German yellow jacket</name>
    <name type="synonym">Paravespula germanica</name>
    <dbReference type="NCBI Taxonomy" id="30212"/>
    <lineage>
        <taxon>Eukaryota</taxon>
        <taxon>Metazoa</taxon>
        <taxon>Ecdysozoa</taxon>
        <taxon>Arthropoda</taxon>
        <taxon>Hexapoda</taxon>
        <taxon>Insecta</taxon>
        <taxon>Pterygota</taxon>
        <taxon>Neoptera</taxon>
        <taxon>Endopterygota</taxon>
        <taxon>Hymenoptera</taxon>
        <taxon>Apocrita</taxon>
        <taxon>Aculeata</taxon>
        <taxon>Vespoidea</taxon>
        <taxon>Vespidae</taxon>
        <taxon>Vespinae</taxon>
        <taxon>Vespula</taxon>
    </lineage>
</organism>
<sequence>MRINGTGGRKQADKQSEKQQQSETYTLRTDTRHPSYLSPEPPALSVAELMRSPLLRWSSRNCRSLPPTPLPSYHQPLHPPLPAVGMVAERKKRFEV</sequence>
<name>A0A834KKL0_VESGE</name>
<feature type="region of interest" description="Disordered" evidence="1">
    <location>
        <begin position="1"/>
        <end position="42"/>
    </location>
</feature>
<feature type="compositionally biased region" description="Polar residues" evidence="1">
    <location>
        <begin position="18"/>
        <end position="28"/>
    </location>
</feature>
<dbReference type="Proteomes" id="UP000617340">
    <property type="component" value="Unassembled WGS sequence"/>
</dbReference>
<evidence type="ECO:0000313" key="2">
    <source>
        <dbReference type="EMBL" id="KAF7406529.1"/>
    </source>
</evidence>